<dbReference type="GO" id="GO:0050427">
    <property type="term" value="P:3'-phosphoadenosine 5'-phosphosulfate metabolic process"/>
    <property type="evidence" value="ECO:0007669"/>
    <property type="project" value="TreeGrafter"/>
</dbReference>
<feature type="binding site" evidence="5">
    <location>
        <position position="82"/>
    </location>
    <ligand>
        <name>Mg(2+)</name>
        <dbReference type="ChEBI" id="CHEBI:18420"/>
        <label>1</label>
        <note>catalytic</note>
    </ligand>
</feature>
<proteinExistence type="inferred from homology"/>
<name>A0A0S2HVC7_9BACT</name>
<dbReference type="PROSITE" id="PS00629">
    <property type="entry name" value="IMP_1"/>
    <property type="match status" value="1"/>
</dbReference>
<keyword evidence="4" id="KW-0472">Membrane</keyword>
<gene>
    <name evidence="4 6" type="primary">cysQ</name>
    <name evidence="6" type="ORF">L21SP5_00316</name>
</gene>
<comment type="function">
    <text evidence="4">Converts adenosine-3',5'-bisphosphate (PAP) to AMP.</text>
</comment>
<evidence type="ECO:0000256" key="5">
    <source>
        <dbReference type="PIRSR" id="PIRSR600760-2"/>
    </source>
</evidence>
<dbReference type="RefSeq" id="WP_081421412.1">
    <property type="nucleotide sequence ID" value="NZ_CP013118.1"/>
</dbReference>
<dbReference type="CDD" id="cd01638">
    <property type="entry name" value="CysQ"/>
    <property type="match status" value="1"/>
</dbReference>
<dbReference type="InterPro" id="IPR000760">
    <property type="entry name" value="Inositol_monophosphatase-like"/>
</dbReference>
<feature type="binding site" evidence="4">
    <location>
        <position position="82"/>
    </location>
    <ligand>
        <name>Mg(2+)</name>
        <dbReference type="ChEBI" id="CHEBI:18420"/>
        <label>2</label>
    </ligand>
</feature>
<feature type="binding site" evidence="4">
    <location>
        <position position="85"/>
    </location>
    <ligand>
        <name>Mg(2+)</name>
        <dbReference type="ChEBI" id="CHEBI:18420"/>
        <label>2</label>
    </ligand>
</feature>
<dbReference type="InterPro" id="IPR050725">
    <property type="entry name" value="CysQ/Inositol_MonoPase"/>
</dbReference>
<dbReference type="Pfam" id="PF00459">
    <property type="entry name" value="Inositol_P"/>
    <property type="match status" value="1"/>
</dbReference>
<feature type="binding site" evidence="4">
    <location>
        <position position="222"/>
    </location>
    <ligand>
        <name>substrate</name>
    </ligand>
</feature>
<evidence type="ECO:0000256" key="2">
    <source>
        <dbReference type="ARBA" id="ARBA00022723"/>
    </source>
</evidence>
<accession>A0A0S2HVC7</accession>
<dbReference type="OrthoDB" id="9772456at2"/>
<feature type="binding site" evidence="4">
    <location>
        <position position="84"/>
    </location>
    <ligand>
        <name>Mg(2+)</name>
        <dbReference type="ChEBI" id="CHEBI:18420"/>
        <label>1</label>
    </ligand>
</feature>
<dbReference type="Gene3D" id="3.30.540.10">
    <property type="entry name" value="Fructose-1,6-Bisphosphatase, subunit A, domain 1"/>
    <property type="match status" value="1"/>
</dbReference>
<dbReference type="GO" id="GO:0005886">
    <property type="term" value="C:plasma membrane"/>
    <property type="evidence" value="ECO:0007669"/>
    <property type="project" value="UniProtKB-SubCell"/>
</dbReference>
<keyword evidence="3 4" id="KW-0460">Magnesium</keyword>
<keyword evidence="7" id="KW-1185">Reference proteome</keyword>
<dbReference type="InterPro" id="IPR006240">
    <property type="entry name" value="CysQ"/>
</dbReference>
<feature type="binding site" evidence="5">
    <location>
        <position position="62"/>
    </location>
    <ligand>
        <name>Mg(2+)</name>
        <dbReference type="ChEBI" id="CHEBI:18420"/>
        <label>1</label>
        <note>catalytic</note>
    </ligand>
</feature>
<feature type="binding site" evidence="4">
    <location>
        <begin position="84"/>
        <end position="87"/>
    </location>
    <ligand>
        <name>substrate</name>
    </ligand>
</feature>
<feature type="binding site" evidence="4">
    <location>
        <position position="82"/>
    </location>
    <ligand>
        <name>Mg(2+)</name>
        <dbReference type="ChEBI" id="CHEBI:18420"/>
        <label>1</label>
    </ligand>
</feature>
<keyword evidence="2 4" id="KW-0479">Metal-binding</keyword>
<feature type="binding site" evidence="4">
    <location>
        <position position="62"/>
    </location>
    <ligand>
        <name>substrate</name>
    </ligand>
</feature>
<dbReference type="PANTHER" id="PTHR43028">
    <property type="entry name" value="3'(2'),5'-BISPHOSPHATE NUCLEOTIDASE 1"/>
    <property type="match status" value="1"/>
</dbReference>
<protein>
    <recommendedName>
        <fullName evidence="4">3'(2'),5'-bisphosphate nucleotidase CysQ</fullName>
        <ecNumber evidence="4">3.1.3.7</ecNumber>
    </recommendedName>
    <alternativeName>
        <fullName evidence="4">3'(2'),5-bisphosphonucleoside 3'(2')-phosphohydrolase</fullName>
    </alternativeName>
    <alternativeName>
        <fullName evidence="4">3'-phosphoadenosine 5'-phosphate phosphatase</fullName>
        <shortName evidence="4">PAP phosphatase</shortName>
    </alternativeName>
</protein>
<dbReference type="GO" id="GO:0008441">
    <property type="term" value="F:3'(2'),5'-bisphosphate nucleotidase activity"/>
    <property type="evidence" value="ECO:0007669"/>
    <property type="project" value="UniProtKB-UniRule"/>
</dbReference>
<evidence type="ECO:0000313" key="7">
    <source>
        <dbReference type="Proteomes" id="UP000064893"/>
    </source>
</evidence>
<evidence type="ECO:0000313" key="6">
    <source>
        <dbReference type="EMBL" id="ALO13995.1"/>
    </source>
</evidence>
<evidence type="ECO:0000256" key="4">
    <source>
        <dbReference type="HAMAP-Rule" id="MF_02095"/>
    </source>
</evidence>
<reference evidence="6 7" key="1">
    <citation type="submission" date="2015-11" db="EMBL/GenBank/DDBJ databases">
        <title>Description and complete genome sequence of a novel strain predominating in hypersaline microbial mats and representing a new family of the Bacteriodetes phylum.</title>
        <authorList>
            <person name="Spring S."/>
            <person name="Bunk B."/>
            <person name="Sproer C."/>
            <person name="Klenk H.-P."/>
        </authorList>
    </citation>
    <scope>NUCLEOTIDE SEQUENCE [LARGE SCALE GENOMIC DNA]</scope>
    <source>
        <strain evidence="6 7">L21-Spi-D4</strain>
    </source>
</reference>
<dbReference type="EMBL" id="CP013118">
    <property type="protein sequence ID" value="ALO13995.1"/>
    <property type="molecule type" value="Genomic_DNA"/>
</dbReference>
<dbReference type="GO" id="GO:0000103">
    <property type="term" value="P:sulfate assimilation"/>
    <property type="evidence" value="ECO:0007669"/>
    <property type="project" value="TreeGrafter"/>
</dbReference>
<dbReference type="AlphaFoldDB" id="A0A0S2HVC7"/>
<dbReference type="PATRIC" id="fig|1307839.3.peg.348"/>
<dbReference type="GO" id="GO:0000287">
    <property type="term" value="F:magnesium ion binding"/>
    <property type="evidence" value="ECO:0007669"/>
    <property type="project" value="UniProtKB-UniRule"/>
</dbReference>
<organism evidence="6 7">
    <name type="scientific">Salinivirga cyanobacteriivorans</name>
    <dbReference type="NCBI Taxonomy" id="1307839"/>
    <lineage>
        <taxon>Bacteria</taxon>
        <taxon>Pseudomonadati</taxon>
        <taxon>Bacteroidota</taxon>
        <taxon>Bacteroidia</taxon>
        <taxon>Bacteroidales</taxon>
        <taxon>Salinivirgaceae</taxon>
        <taxon>Salinivirga</taxon>
    </lineage>
</organism>
<dbReference type="PANTHER" id="PTHR43028:SF5">
    <property type="entry name" value="3'(2'),5'-BISPHOSPHATE NUCLEOTIDASE 1"/>
    <property type="match status" value="1"/>
</dbReference>
<dbReference type="InterPro" id="IPR020583">
    <property type="entry name" value="Inositol_monoP_metal-BS"/>
</dbReference>
<dbReference type="HAMAP" id="MF_02095">
    <property type="entry name" value="CysQ"/>
    <property type="match status" value="1"/>
</dbReference>
<dbReference type="Proteomes" id="UP000064893">
    <property type="component" value="Chromosome"/>
</dbReference>
<dbReference type="KEGG" id="blq:L21SP5_00316"/>
<evidence type="ECO:0000256" key="3">
    <source>
        <dbReference type="ARBA" id="ARBA00022842"/>
    </source>
</evidence>
<keyword evidence="4" id="KW-1003">Cell membrane</keyword>
<dbReference type="Gene3D" id="3.40.190.80">
    <property type="match status" value="1"/>
</dbReference>
<feature type="binding site" evidence="4">
    <location>
        <position position="62"/>
    </location>
    <ligand>
        <name>Mg(2+)</name>
        <dbReference type="ChEBI" id="CHEBI:18420"/>
        <label>1</label>
    </ligand>
</feature>
<feature type="binding site" evidence="5">
    <location>
        <position position="222"/>
    </location>
    <ligand>
        <name>Mg(2+)</name>
        <dbReference type="ChEBI" id="CHEBI:18420"/>
        <label>1</label>
        <note>catalytic</note>
    </ligand>
</feature>
<comment type="similarity">
    <text evidence="4">Belongs to the inositol monophosphatase superfamily. CysQ family.</text>
</comment>
<evidence type="ECO:0000256" key="1">
    <source>
        <dbReference type="ARBA" id="ARBA00001625"/>
    </source>
</evidence>
<dbReference type="EC" id="3.1.3.7" evidence="4"/>
<keyword evidence="4 6" id="KW-0378">Hydrolase</keyword>
<dbReference type="STRING" id="1307839.L21SP5_00316"/>
<feature type="binding site" evidence="5">
    <location>
        <position position="84"/>
    </location>
    <ligand>
        <name>Mg(2+)</name>
        <dbReference type="ChEBI" id="CHEBI:18420"/>
        <label>1</label>
        <note>catalytic</note>
    </ligand>
</feature>
<feature type="binding site" evidence="4">
    <location>
        <position position="222"/>
    </location>
    <ligand>
        <name>Mg(2+)</name>
        <dbReference type="ChEBI" id="CHEBI:18420"/>
        <label>2</label>
    </ligand>
</feature>
<comment type="catalytic activity">
    <reaction evidence="1 4">
        <text>adenosine 3',5'-bisphosphate + H2O = AMP + phosphate</text>
        <dbReference type="Rhea" id="RHEA:10040"/>
        <dbReference type="ChEBI" id="CHEBI:15377"/>
        <dbReference type="ChEBI" id="CHEBI:43474"/>
        <dbReference type="ChEBI" id="CHEBI:58343"/>
        <dbReference type="ChEBI" id="CHEBI:456215"/>
        <dbReference type="EC" id="3.1.3.7"/>
    </reaction>
</comment>
<comment type="cofactor">
    <cofactor evidence="4 5">
        <name>Mg(2+)</name>
        <dbReference type="ChEBI" id="CHEBI:18420"/>
    </cofactor>
</comment>
<feature type="binding site" evidence="5">
    <location>
        <position position="85"/>
    </location>
    <ligand>
        <name>Mg(2+)</name>
        <dbReference type="ChEBI" id="CHEBI:18420"/>
        <label>1</label>
        <note>catalytic</note>
    </ligand>
</feature>
<dbReference type="SUPFAM" id="SSF56655">
    <property type="entry name" value="Carbohydrate phosphatase"/>
    <property type="match status" value="1"/>
</dbReference>
<dbReference type="PRINTS" id="PR00377">
    <property type="entry name" value="IMPHPHTASES"/>
</dbReference>
<sequence length="267" mass="30100">MERIRHALDAALKASHLIMKYYEGEIEVETKADQSPVTIADKEADELIRKVLEDTGLPILSEEHPIPPHDERLQWEQFWMVDPLDGTKEFIKKNGEFTINIALLENNVPVGGVIAAPASNIVYFGESGYGSFKSELSPETENLNDIFKNVTPLQPEDFKNDDTLKVAVSRSHLDDTTVKYIEKLKKDYDVDTTSAGSAIKIGLLAEGKAHIYPRFSPCMEWDIAAGFGIVNQLDFQFISTENQKKLNFNKKDLHVNGFIALKDKKFL</sequence>
<comment type="subcellular location">
    <subcellularLocation>
        <location evidence="4">Cell membrane</location>
        <topology evidence="4">Peripheral membrane protein</topology>
        <orientation evidence="4">Cytoplasmic side</orientation>
    </subcellularLocation>
</comment>